<feature type="compositionally biased region" description="Basic residues" evidence="1">
    <location>
        <begin position="413"/>
        <end position="430"/>
    </location>
</feature>
<dbReference type="AlphaFoldDB" id="A0AAV9IWW1"/>
<dbReference type="EMBL" id="JANCYW010000009">
    <property type="protein sequence ID" value="KAK4536787.1"/>
    <property type="molecule type" value="Genomic_DNA"/>
</dbReference>
<feature type="region of interest" description="Disordered" evidence="1">
    <location>
        <begin position="321"/>
        <end position="373"/>
    </location>
</feature>
<feature type="compositionally biased region" description="Low complexity" evidence="1">
    <location>
        <begin position="103"/>
        <end position="112"/>
    </location>
</feature>
<keyword evidence="2" id="KW-0812">Transmembrane</keyword>
<evidence type="ECO:0000256" key="2">
    <source>
        <dbReference type="SAM" id="Phobius"/>
    </source>
</evidence>
<accession>A0AAV9IWW1</accession>
<evidence type="ECO:0000313" key="4">
    <source>
        <dbReference type="Proteomes" id="UP001301350"/>
    </source>
</evidence>
<feature type="transmembrane region" description="Helical" evidence="2">
    <location>
        <begin position="83"/>
        <end position="103"/>
    </location>
</feature>
<keyword evidence="4" id="KW-1185">Reference proteome</keyword>
<feature type="region of interest" description="Disordered" evidence="1">
    <location>
        <begin position="400"/>
        <end position="459"/>
    </location>
</feature>
<keyword evidence="2" id="KW-1133">Transmembrane helix</keyword>
<feature type="region of interest" description="Disordered" evidence="1">
    <location>
        <begin position="103"/>
        <end position="133"/>
    </location>
</feature>
<gene>
    <name evidence="3" type="ORF">CDCA_CDCA09G2812</name>
</gene>
<reference evidence="3 4" key="1">
    <citation type="submission" date="2022-07" db="EMBL/GenBank/DDBJ databases">
        <title>Genome-wide signatures of adaptation to extreme environments.</title>
        <authorList>
            <person name="Cho C.H."/>
            <person name="Yoon H.S."/>
        </authorList>
    </citation>
    <scope>NUCLEOTIDE SEQUENCE [LARGE SCALE GENOMIC DNA]</scope>
    <source>
        <strain evidence="3 4">DBV 063 E5</strain>
    </source>
</reference>
<proteinExistence type="predicted"/>
<comment type="caution">
    <text evidence="3">The sequence shown here is derived from an EMBL/GenBank/DDBJ whole genome shotgun (WGS) entry which is preliminary data.</text>
</comment>
<evidence type="ECO:0000256" key="1">
    <source>
        <dbReference type="SAM" id="MobiDB-lite"/>
    </source>
</evidence>
<protein>
    <submittedName>
        <fullName evidence="3">Uncharacterized protein</fullName>
    </submittedName>
</protein>
<dbReference type="Proteomes" id="UP001301350">
    <property type="component" value="Unassembled WGS sequence"/>
</dbReference>
<organism evidence="3 4">
    <name type="scientific">Cyanidium caldarium</name>
    <name type="common">Red alga</name>
    <dbReference type="NCBI Taxonomy" id="2771"/>
    <lineage>
        <taxon>Eukaryota</taxon>
        <taxon>Rhodophyta</taxon>
        <taxon>Bangiophyceae</taxon>
        <taxon>Cyanidiales</taxon>
        <taxon>Cyanidiaceae</taxon>
        <taxon>Cyanidium</taxon>
    </lineage>
</organism>
<sequence length="459" mass="47723">MAQCDRLHRRTPLPLGGPLDRLLACIRDADAAVGTRSGVSGTGAAATTTGAATSGRGTLRRALIIRPCIVFASASRERPAHHLLLVAAVAAVVVVAGGTGTAARTGSVRAGAKTARRADGSRAPSGRHRPSGAATCGAVLFRGTRQALPPDGGVVDGAGHGRIAGASHRCPDAIGPHHRAHPHRVAPARRRDRCVQHPPLGQQRQRAVRQPAGGAGGRFPAGTRFGGAGAAARLRCGGDSVQCDRAPGTRRGAASGQALARDRSARCGRFIGGEQRRIRTALPAYRTVHAQDVVQDRLAPVQLVSRGHPAECGYAALRGAGAGGGAVRRPPRAGVSAGGRRDGLCRAGGTHGQAGNGRFTRGHHHRPGSVGDGRALRDILGGHAAGRAIRRHRRRVRVRAAGPWCGKDPGAGHRARRRRRHRSHRRRYGRRATGDTAQRRPTCAGRPDATGAPPSEVNE</sequence>
<evidence type="ECO:0000313" key="3">
    <source>
        <dbReference type="EMBL" id="KAK4536787.1"/>
    </source>
</evidence>
<feature type="region of interest" description="Disordered" evidence="1">
    <location>
        <begin position="199"/>
        <end position="220"/>
    </location>
</feature>
<keyword evidence="2" id="KW-0472">Membrane</keyword>
<name>A0AAV9IWW1_CYACA</name>